<gene>
    <name evidence="19" type="primary">LOC115223712</name>
</gene>
<dbReference type="SMART" id="SM00350">
    <property type="entry name" value="MCM"/>
    <property type="match status" value="1"/>
</dbReference>
<dbReference type="AlphaFoldDB" id="A0A6P7TFZ4"/>
<dbReference type="InterPro" id="IPR027417">
    <property type="entry name" value="P-loop_NTPase"/>
</dbReference>
<evidence type="ECO:0000256" key="7">
    <source>
        <dbReference type="ARBA" id="ARBA00022801"/>
    </source>
</evidence>
<dbReference type="InterPro" id="IPR012340">
    <property type="entry name" value="NA-bd_OB-fold"/>
</dbReference>
<dbReference type="GO" id="GO:0042555">
    <property type="term" value="C:MCM complex"/>
    <property type="evidence" value="ECO:0007669"/>
    <property type="project" value="TreeGrafter"/>
</dbReference>
<evidence type="ECO:0000256" key="14">
    <source>
        <dbReference type="ARBA" id="ARBA00042301"/>
    </source>
</evidence>
<dbReference type="Pfam" id="PF00493">
    <property type="entry name" value="MCM"/>
    <property type="match status" value="1"/>
</dbReference>
<dbReference type="InterPro" id="IPR018525">
    <property type="entry name" value="MCM_CS"/>
</dbReference>
<dbReference type="FunFam" id="3.40.50.300:FF:000671">
    <property type="entry name" value="DNA helicase MCM9 isoform X1"/>
    <property type="match status" value="1"/>
</dbReference>
<keyword evidence="8" id="KW-0347">Helicase</keyword>
<comment type="similarity">
    <text evidence="2 16">Belongs to the MCM family.</text>
</comment>
<evidence type="ECO:0000256" key="9">
    <source>
        <dbReference type="ARBA" id="ARBA00022840"/>
    </source>
</evidence>
<dbReference type="SUPFAM" id="SSF52540">
    <property type="entry name" value="P-loop containing nucleoside triphosphate hydrolases"/>
    <property type="match status" value="1"/>
</dbReference>
<comment type="subcellular location">
    <subcellularLocation>
        <location evidence="1">Nucleus</location>
    </subcellularLocation>
</comment>
<evidence type="ECO:0000256" key="16">
    <source>
        <dbReference type="RuleBase" id="RU004070"/>
    </source>
</evidence>
<dbReference type="InterPro" id="IPR001208">
    <property type="entry name" value="MCM_dom"/>
</dbReference>
<name>A0A6P7TFZ4_9MOLL</name>
<keyword evidence="12" id="KW-0539">Nucleus</keyword>
<sequence>MAEEVAQFDRTQLKETLSRYAVENHKDDLLSILYAEDETQHFSVVIDTLTLFETDIAICEVLLYKPVQLLQVFDEALINAQETLLSTHSAHKQMAMKKNIHARLARLPVCPELTRTCLPRNADVGTFLSVTVTVIQSAAIKVLEFEREFMCTKCKQIFTYQANIEHYYNFKALKCQNDSCNSMKLVSLSDKGTVPLKCKDYQEIKVQEQVQHLLLGTIPRSMWVVLENDLVDSCKAGDDVTICGIVMHRWSPLNVDTVCDIDMFMKANHILVTNEKKNAIVISKEMKDEFWSFWKEFQDYPLTGRNHILTSFCPQVYGLYVVKLAVILVLIGGVQRKDDIGTAVRGEIHLLLVGDPGTGKSQFLKYAAKLMPRSVLTTGIGSTSAGLTVAAVKDGCNWMLEAGALVLADGGVCCIDEFNSIQEADKASIHEAMEQQTLSVAKAGMICKLNTRTTIIAATNPKGHYDPEQSICVNIALASPLLSRFDLIMVLLDNKNEEWDQVVSSYILNGSKATGKLTEASKHLWNIEKIQTYLSLVKDINPELSDNASRVLQAYYRAQRSADDRNAARTTMRLLQSIIRLSQAHARLMLRDVVTVQDAIVAVVLMESTMEGAALLGGVNALHAAFPDNPEEEHKIQAQMVLKLLQIEELMDHLTEVEAGSYLTKSNTTFQPFASETSFNLSHTSVIENEAGTS</sequence>
<evidence type="ECO:0000256" key="3">
    <source>
        <dbReference type="ARBA" id="ARBA00012551"/>
    </source>
</evidence>
<dbReference type="RefSeq" id="XP_029650248.1">
    <property type="nucleotide sequence ID" value="XM_029794388.2"/>
</dbReference>
<keyword evidence="5 16" id="KW-0547">Nucleotide-binding</keyword>
<keyword evidence="9 16" id="KW-0067">ATP-binding</keyword>
<keyword evidence="10 16" id="KW-0238">DNA-binding</keyword>
<reference evidence="19" key="1">
    <citation type="submission" date="2025-08" db="UniProtKB">
        <authorList>
            <consortium name="RefSeq"/>
        </authorList>
    </citation>
    <scope>IDENTIFICATION</scope>
</reference>
<keyword evidence="11" id="KW-0234">DNA repair</keyword>
<dbReference type="InterPro" id="IPR003593">
    <property type="entry name" value="AAA+_ATPase"/>
</dbReference>
<keyword evidence="4" id="KW-0235">DNA replication</keyword>
<dbReference type="SMART" id="SM00382">
    <property type="entry name" value="AAA"/>
    <property type="match status" value="1"/>
</dbReference>
<feature type="domain" description="MCM C-terminal AAA(+) ATPase" evidence="17">
    <location>
        <begin position="304"/>
        <end position="507"/>
    </location>
</feature>
<keyword evidence="7" id="KW-0378">Hydrolase</keyword>
<dbReference type="InterPro" id="IPR031327">
    <property type="entry name" value="MCM"/>
</dbReference>
<dbReference type="GO" id="GO:0006260">
    <property type="term" value="P:DNA replication"/>
    <property type="evidence" value="ECO:0007669"/>
    <property type="project" value="InterPro"/>
</dbReference>
<evidence type="ECO:0000256" key="1">
    <source>
        <dbReference type="ARBA" id="ARBA00004123"/>
    </source>
</evidence>
<evidence type="ECO:0000256" key="5">
    <source>
        <dbReference type="ARBA" id="ARBA00022741"/>
    </source>
</evidence>
<dbReference type="SUPFAM" id="SSF50249">
    <property type="entry name" value="Nucleic acid-binding proteins"/>
    <property type="match status" value="1"/>
</dbReference>
<dbReference type="PANTHER" id="PTHR11630">
    <property type="entry name" value="DNA REPLICATION LICENSING FACTOR MCM FAMILY MEMBER"/>
    <property type="match status" value="1"/>
</dbReference>
<accession>A0A6P7TFZ4</accession>
<dbReference type="GO" id="GO:0000724">
    <property type="term" value="P:double-strand break repair via homologous recombination"/>
    <property type="evidence" value="ECO:0007669"/>
    <property type="project" value="TreeGrafter"/>
</dbReference>
<dbReference type="GO" id="GO:0017116">
    <property type="term" value="F:single-stranded DNA helicase activity"/>
    <property type="evidence" value="ECO:0007669"/>
    <property type="project" value="TreeGrafter"/>
</dbReference>
<protein>
    <recommendedName>
        <fullName evidence="13">DNA helicase MCM9</fullName>
        <ecNumber evidence="3">3.6.4.12</ecNumber>
    </recommendedName>
    <alternativeName>
        <fullName evidence="14">Minichromosome maintenance 9</fullName>
    </alternativeName>
</protein>
<keyword evidence="18" id="KW-1185">Reference proteome</keyword>
<dbReference type="EC" id="3.6.4.12" evidence="3"/>
<dbReference type="Pfam" id="PF17855">
    <property type="entry name" value="MCM_lid"/>
    <property type="match status" value="1"/>
</dbReference>
<dbReference type="PRINTS" id="PR01657">
    <property type="entry name" value="MCMFAMILY"/>
</dbReference>
<dbReference type="GO" id="GO:0016787">
    <property type="term" value="F:hydrolase activity"/>
    <property type="evidence" value="ECO:0007669"/>
    <property type="project" value="UniProtKB-KW"/>
</dbReference>
<dbReference type="GO" id="GO:0003697">
    <property type="term" value="F:single-stranded DNA binding"/>
    <property type="evidence" value="ECO:0007669"/>
    <property type="project" value="TreeGrafter"/>
</dbReference>
<organism evidence="18 19">
    <name type="scientific">Octopus sinensis</name>
    <name type="common">East Asian common octopus</name>
    <dbReference type="NCBI Taxonomy" id="2607531"/>
    <lineage>
        <taxon>Eukaryota</taxon>
        <taxon>Metazoa</taxon>
        <taxon>Spiralia</taxon>
        <taxon>Lophotrochozoa</taxon>
        <taxon>Mollusca</taxon>
        <taxon>Cephalopoda</taxon>
        <taxon>Coleoidea</taxon>
        <taxon>Octopodiformes</taxon>
        <taxon>Octopoda</taxon>
        <taxon>Incirrata</taxon>
        <taxon>Octopodidae</taxon>
        <taxon>Octopus</taxon>
    </lineage>
</organism>
<evidence type="ECO:0000256" key="6">
    <source>
        <dbReference type="ARBA" id="ARBA00022763"/>
    </source>
</evidence>
<proteinExistence type="inferred from homology"/>
<evidence type="ECO:0000313" key="19">
    <source>
        <dbReference type="RefSeq" id="XP_029650248.1"/>
    </source>
</evidence>
<dbReference type="KEGG" id="osn:115223712"/>
<evidence type="ECO:0000256" key="2">
    <source>
        <dbReference type="ARBA" id="ARBA00008010"/>
    </source>
</evidence>
<dbReference type="PANTHER" id="PTHR11630:SF48">
    <property type="entry name" value="DNA HELICASE MCM9"/>
    <property type="match status" value="1"/>
</dbReference>
<evidence type="ECO:0000256" key="10">
    <source>
        <dbReference type="ARBA" id="ARBA00023125"/>
    </source>
</evidence>
<dbReference type="PROSITE" id="PS50051">
    <property type="entry name" value="MCM_2"/>
    <property type="match status" value="1"/>
</dbReference>
<dbReference type="InterPro" id="IPR041562">
    <property type="entry name" value="MCM_lid"/>
</dbReference>
<dbReference type="Gene3D" id="2.40.50.140">
    <property type="entry name" value="Nucleic acid-binding proteins"/>
    <property type="match status" value="1"/>
</dbReference>
<dbReference type="GO" id="GO:0005524">
    <property type="term" value="F:ATP binding"/>
    <property type="evidence" value="ECO:0007669"/>
    <property type="project" value="UniProtKB-KW"/>
</dbReference>
<keyword evidence="6" id="KW-0227">DNA damage</keyword>
<dbReference type="Proteomes" id="UP000515154">
    <property type="component" value="Linkage group LG23"/>
</dbReference>
<evidence type="ECO:0000256" key="11">
    <source>
        <dbReference type="ARBA" id="ARBA00023204"/>
    </source>
</evidence>
<evidence type="ECO:0000256" key="13">
    <source>
        <dbReference type="ARBA" id="ARBA00041085"/>
    </source>
</evidence>
<dbReference type="PROSITE" id="PS00847">
    <property type="entry name" value="MCM_1"/>
    <property type="match status" value="1"/>
</dbReference>
<evidence type="ECO:0000259" key="17">
    <source>
        <dbReference type="PROSITE" id="PS50051"/>
    </source>
</evidence>
<dbReference type="Pfam" id="PF17207">
    <property type="entry name" value="MCM_OB"/>
    <property type="match status" value="1"/>
</dbReference>
<dbReference type="Gene3D" id="3.40.50.300">
    <property type="entry name" value="P-loop containing nucleotide triphosphate hydrolases"/>
    <property type="match status" value="1"/>
</dbReference>
<dbReference type="InterPro" id="IPR033762">
    <property type="entry name" value="MCM_OB"/>
</dbReference>
<evidence type="ECO:0000313" key="18">
    <source>
        <dbReference type="Proteomes" id="UP000515154"/>
    </source>
</evidence>
<evidence type="ECO:0000256" key="15">
    <source>
        <dbReference type="ARBA" id="ARBA00047995"/>
    </source>
</evidence>
<dbReference type="InterPro" id="IPR058768">
    <property type="entry name" value="MCM9_N"/>
</dbReference>
<evidence type="ECO:0000256" key="4">
    <source>
        <dbReference type="ARBA" id="ARBA00022705"/>
    </source>
</evidence>
<evidence type="ECO:0000256" key="12">
    <source>
        <dbReference type="ARBA" id="ARBA00023242"/>
    </source>
</evidence>
<dbReference type="GO" id="GO:0005634">
    <property type="term" value="C:nucleus"/>
    <property type="evidence" value="ECO:0007669"/>
    <property type="project" value="UniProtKB-SubCell"/>
</dbReference>
<evidence type="ECO:0000256" key="8">
    <source>
        <dbReference type="ARBA" id="ARBA00022806"/>
    </source>
</evidence>
<comment type="catalytic activity">
    <reaction evidence="15">
        <text>ATP + H2O = ADP + phosphate + H(+)</text>
        <dbReference type="Rhea" id="RHEA:13065"/>
        <dbReference type="ChEBI" id="CHEBI:15377"/>
        <dbReference type="ChEBI" id="CHEBI:15378"/>
        <dbReference type="ChEBI" id="CHEBI:30616"/>
        <dbReference type="ChEBI" id="CHEBI:43474"/>
        <dbReference type="ChEBI" id="CHEBI:456216"/>
        <dbReference type="EC" id="3.6.4.12"/>
    </reaction>
</comment>
<dbReference type="Pfam" id="PF26066">
    <property type="entry name" value="MCM9_N"/>
    <property type="match status" value="1"/>
</dbReference>